<gene>
    <name evidence="1" type="ORF">HAPAU_24060</name>
</gene>
<dbReference type="Proteomes" id="UP000075321">
    <property type="component" value="Unassembled WGS sequence"/>
</dbReference>
<dbReference type="PATRIC" id="fig|1008153.3.peg.2453"/>
<accession>A0A151ADH3</accession>
<dbReference type="EMBL" id="LTAZ01000005">
    <property type="protein sequence ID" value="KYH25728.1"/>
    <property type="molecule type" value="Genomic_DNA"/>
</dbReference>
<sequence length="58" mass="6549">MNEISMCEIPKRGGVSGYYILTGETVVEGPFETHREASRRKADLSTSDVGVTYRIERR</sequence>
<evidence type="ECO:0000313" key="1">
    <source>
        <dbReference type="EMBL" id="KYH25728.1"/>
    </source>
</evidence>
<reference evidence="1 2" key="1">
    <citation type="submission" date="2016-02" db="EMBL/GenBank/DDBJ databases">
        <title>Genome sequence of Halalkalicoccus paucihalophilus DSM 24557.</title>
        <authorList>
            <person name="Poehlein A."/>
            <person name="Daniel R."/>
        </authorList>
    </citation>
    <scope>NUCLEOTIDE SEQUENCE [LARGE SCALE GENOMIC DNA]</scope>
    <source>
        <strain evidence="1 2">DSM 24557</strain>
    </source>
</reference>
<protein>
    <submittedName>
        <fullName evidence="1">Uncharacterized protein</fullName>
    </submittedName>
</protein>
<dbReference type="AlphaFoldDB" id="A0A151ADH3"/>
<proteinExistence type="predicted"/>
<keyword evidence="2" id="KW-1185">Reference proteome</keyword>
<comment type="caution">
    <text evidence="1">The sequence shown here is derived from an EMBL/GenBank/DDBJ whole genome shotgun (WGS) entry which is preliminary data.</text>
</comment>
<organism evidence="1 2">
    <name type="scientific">Halalkalicoccus paucihalophilus</name>
    <dbReference type="NCBI Taxonomy" id="1008153"/>
    <lineage>
        <taxon>Archaea</taxon>
        <taxon>Methanobacteriati</taxon>
        <taxon>Methanobacteriota</taxon>
        <taxon>Stenosarchaea group</taxon>
        <taxon>Halobacteria</taxon>
        <taxon>Halobacteriales</taxon>
        <taxon>Halococcaceae</taxon>
        <taxon>Halalkalicoccus</taxon>
    </lineage>
</organism>
<name>A0A151ADH3_9EURY</name>
<evidence type="ECO:0000313" key="2">
    <source>
        <dbReference type="Proteomes" id="UP000075321"/>
    </source>
</evidence>